<organism evidence="2 6">
    <name type="scientific">Orbilia oligospora</name>
    <name type="common">Nematode-trapping fungus</name>
    <name type="synonym">Arthrobotrys oligospora</name>
    <dbReference type="NCBI Taxonomy" id="2813651"/>
    <lineage>
        <taxon>Eukaryota</taxon>
        <taxon>Fungi</taxon>
        <taxon>Dikarya</taxon>
        <taxon>Ascomycota</taxon>
        <taxon>Pezizomycotina</taxon>
        <taxon>Orbiliomycetes</taxon>
        <taxon>Orbiliales</taxon>
        <taxon>Orbiliaceae</taxon>
        <taxon>Orbilia</taxon>
    </lineage>
</organism>
<gene>
    <name evidence="3" type="ORF">TWF191_002106</name>
    <name evidence="2" type="ORF">TWF679_008335</name>
    <name evidence="1" type="ORF">TWF788_002057</name>
</gene>
<proteinExistence type="predicted"/>
<evidence type="ECO:0000313" key="2">
    <source>
        <dbReference type="EMBL" id="KAF3207500.1"/>
    </source>
</evidence>
<dbReference type="Proteomes" id="UP000479691">
    <property type="component" value="Unassembled WGS sequence"/>
</dbReference>
<dbReference type="EMBL" id="WIWT01000052">
    <property type="protein sequence ID" value="KAF3207500.1"/>
    <property type="molecule type" value="Genomic_DNA"/>
</dbReference>
<evidence type="ECO:0000313" key="4">
    <source>
        <dbReference type="Proteomes" id="UP000479691"/>
    </source>
</evidence>
<dbReference type="EMBL" id="WIPF01000014">
    <property type="protein sequence ID" value="KAF3228997.1"/>
    <property type="molecule type" value="Genomic_DNA"/>
</dbReference>
<dbReference type="OrthoDB" id="5296099at2759"/>
<evidence type="ECO:0000313" key="6">
    <source>
        <dbReference type="Proteomes" id="UP000614610"/>
    </source>
</evidence>
<dbReference type="Proteomes" id="UP000614610">
    <property type="component" value="Unassembled WGS sequence"/>
</dbReference>
<evidence type="ECO:0000313" key="3">
    <source>
        <dbReference type="EMBL" id="KAF3228997.1"/>
    </source>
</evidence>
<sequence length="357" mass="39880">MQATQDQVTVGVVIPAVSSKLMQIPDVREVKDVLNRVSGMMGLKYNLMTAYRGGKFYREWYHLAEGDVLWIEYPEDKLPDKLKEIAAKEAASRAEKLFIPRKKAALPIIAPTNGTRIPGAYDGSLGYSGSFIQRPAPAPVLPLPLKRAPTVDYLAGDLFHQPTNPFFPKGVKYWENNSGNPQGFGNPASLEQYGTTGNYQRYPARPPPTASITNPQARWSIAGIDSSTMLRDHSMFTKNYRKGKINPMIRINFKFWTGQDVPLQLHPENRISTIVKSLIAMMKTGKEGVTPELLVFKGPNLGQKITLEDKMITLFPEHPAEVDIEVSLAGAEEEDTNTKVDYGGDYWKSFVKEQLFS</sequence>
<evidence type="ECO:0000313" key="5">
    <source>
        <dbReference type="Proteomes" id="UP000483672"/>
    </source>
</evidence>
<dbReference type="EMBL" id="JAABOE010000133">
    <property type="protein sequence ID" value="KAF3162325.1"/>
    <property type="molecule type" value="Genomic_DNA"/>
</dbReference>
<dbReference type="Proteomes" id="UP000483672">
    <property type="component" value="Unassembled WGS sequence"/>
</dbReference>
<protein>
    <submittedName>
        <fullName evidence="2">Uncharacterized protein</fullName>
    </submittedName>
</protein>
<evidence type="ECO:0000313" key="1">
    <source>
        <dbReference type="EMBL" id="KAF3162325.1"/>
    </source>
</evidence>
<dbReference type="AlphaFoldDB" id="A0A6G1MBL7"/>
<comment type="caution">
    <text evidence="2">The sequence shown here is derived from an EMBL/GenBank/DDBJ whole genome shotgun (WGS) entry which is preliminary data.</text>
</comment>
<reference evidence="4 5" key="1">
    <citation type="submission" date="2019-06" db="EMBL/GenBank/DDBJ databases">
        <authorList>
            <person name="Palmer J.M."/>
        </authorList>
    </citation>
    <scope>NUCLEOTIDE SEQUENCE</scope>
    <source>
        <strain evidence="3 5">TWF191</strain>
        <strain evidence="2">TWF679</strain>
        <strain evidence="1 4">TWF788</strain>
    </source>
</reference>
<name>A0A6G1MBL7_ORBOL</name>
<accession>A0A6G1MBL7</accession>